<feature type="transmembrane region" description="Helical" evidence="9">
    <location>
        <begin position="190"/>
        <end position="211"/>
    </location>
</feature>
<dbReference type="InterPro" id="IPR022813">
    <property type="entry name" value="SecD/SecF_arch_bac"/>
</dbReference>
<keyword evidence="8 9" id="KW-0472">Membrane</keyword>
<dbReference type="eggNOG" id="COG0341">
    <property type="taxonomic scope" value="Bacteria"/>
</dbReference>
<organism evidence="11">
    <name type="scientific">Hydrogenovibrio crunogenus (strain DSM 25203 / XCL-2)</name>
    <name type="common">Thiomicrospira crunogena</name>
    <dbReference type="NCBI Taxonomy" id="317025"/>
    <lineage>
        <taxon>Bacteria</taxon>
        <taxon>Pseudomonadati</taxon>
        <taxon>Pseudomonadota</taxon>
        <taxon>Gammaproteobacteria</taxon>
        <taxon>Thiotrichales</taxon>
        <taxon>Piscirickettsiaceae</taxon>
        <taxon>Hydrogenovibrio</taxon>
    </lineage>
</organism>
<keyword evidence="3 9" id="KW-1003">Cell membrane</keyword>
<dbReference type="GO" id="GO:0065002">
    <property type="term" value="P:intracellular protein transmembrane transport"/>
    <property type="evidence" value="ECO:0007669"/>
    <property type="project" value="UniProtKB-UniRule"/>
</dbReference>
<accession>Q31FZ8</accession>
<comment type="function">
    <text evidence="9">Part of the Sec protein translocase complex. Interacts with the SecYEG preprotein conducting channel. SecDF uses the proton motive force (PMF) to complete protein translocation after the ATP-dependent function of SecA.</text>
</comment>
<dbReference type="KEGG" id="tcx:Tcr_1330"/>
<evidence type="ECO:0000256" key="7">
    <source>
        <dbReference type="ARBA" id="ARBA00023010"/>
    </source>
</evidence>
<dbReference type="InterPro" id="IPR048634">
    <property type="entry name" value="SecD_SecF_C"/>
</dbReference>
<name>Q31FZ8_HYDCU</name>
<dbReference type="STRING" id="317025.Tcr_1330"/>
<dbReference type="PRINTS" id="PR01755">
    <property type="entry name" value="SECFTRNLCASE"/>
</dbReference>
<dbReference type="GO" id="GO:0005886">
    <property type="term" value="C:plasma membrane"/>
    <property type="evidence" value="ECO:0007669"/>
    <property type="project" value="UniProtKB-SubCell"/>
</dbReference>
<dbReference type="GO" id="GO:0043952">
    <property type="term" value="P:protein transport by the Sec complex"/>
    <property type="evidence" value="ECO:0007669"/>
    <property type="project" value="UniProtKB-UniRule"/>
</dbReference>
<dbReference type="GO" id="GO:0015450">
    <property type="term" value="F:protein-transporting ATPase activity"/>
    <property type="evidence" value="ECO:0007669"/>
    <property type="project" value="InterPro"/>
</dbReference>
<keyword evidence="6 9" id="KW-1133">Transmembrane helix</keyword>
<keyword evidence="7 9" id="KW-0811">Translocation</keyword>
<evidence type="ECO:0000256" key="8">
    <source>
        <dbReference type="ARBA" id="ARBA00023136"/>
    </source>
</evidence>
<evidence type="ECO:0000256" key="1">
    <source>
        <dbReference type="ARBA" id="ARBA00004651"/>
    </source>
</evidence>
<sequence>MSTSMENQKEYNFMGHRKLAMSVSLFFIVASIIGLFVKGLNFGIDFTGGTIVELSYDKPAEVDTIRTSLQDSGFERAVVQNFGSAEDVLIRIAPKEGVNSAQISNQVMEALRENHSEDFELRRVEFVGPQVGDELTEDGALAVIYALIGVLIYVALRFEFRFSIGSVAALVHDVVITLGVFSWTQAQFDLTVLAAILAVIGYSLNDTIVVFDRVRENFRTVRDGSPETVTNLAVNQMLARTLMTSLTTLLVLVALFVLGGEIIHNFALALIVGVVVGTYSSTFVASSIALALGVSKEDLMQPVKEGADATAQEEELNRIFLEQEAAREAKEAAKNNKH</sequence>
<dbReference type="PANTHER" id="PTHR30081">
    <property type="entry name" value="PROTEIN-EXPORT MEMBRANE PROTEIN SEC"/>
    <property type="match status" value="1"/>
</dbReference>
<dbReference type="HAMAP" id="MF_01464_B">
    <property type="entry name" value="SecF_B"/>
    <property type="match status" value="1"/>
</dbReference>
<dbReference type="Pfam" id="PF02355">
    <property type="entry name" value="SecD_SecF_C"/>
    <property type="match status" value="1"/>
</dbReference>
<evidence type="ECO:0000256" key="4">
    <source>
        <dbReference type="ARBA" id="ARBA00022692"/>
    </source>
</evidence>
<feature type="transmembrane region" description="Helical" evidence="9">
    <location>
        <begin position="20"/>
        <end position="37"/>
    </location>
</feature>
<evidence type="ECO:0000256" key="3">
    <source>
        <dbReference type="ARBA" id="ARBA00022475"/>
    </source>
</evidence>
<dbReference type="PANTHER" id="PTHR30081:SF8">
    <property type="entry name" value="PROTEIN TRANSLOCASE SUBUNIT SECF"/>
    <property type="match status" value="1"/>
</dbReference>
<dbReference type="SUPFAM" id="SSF82866">
    <property type="entry name" value="Multidrug efflux transporter AcrB transmembrane domain"/>
    <property type="match status" value="1"/>
</dbReference>
<dbReference type="EMBL" id="CP000109">
    <property type="protein sequence ID" value="ABB41925.1"/>
    <property type="molecule type" value="Genomic_DNA"/>
</dbReference>
<evidence type="ECO:0000256" key="6">
    <source>
        <dbReference type="ARBA" id="ARBA00022989"/>
    </source>
</evidence>
<evidence type="ECO:0000256" key="5">
    <source>
        <dbReference type="ARBA" id="ARBA00022927"/>
    </source>
</evidence>
<feature type="transmembrane region" description="Helical" evidence="9">
    <location>
        <begin position="139"/>
        <end position="156"/>
    </location>
</feature>
<feature type="domain" description="Protein export membrane protein SecD/SecF C-terminal" evidence="10">
    <location>
        <begin position="109"/>
        <end position="293"/>
    </location>
</feature>
<dbReference type="InterPro" id="IPR055344">
    <property type="entry name" value="SecD_SecF_C_bact"/>
</dbReference>
<comment type="subcellular location">
    <subcellularLocation>
        <location evidence="1 9">Cell membrane</location>
        <topology evidence="1 9">Multi-pass membrane protein</topology>
    </subcellularLocation>
</comment>
<feature type="transmembrane region" description="Helical" evidence="9">
    <location>
        <begin position="266"/>
        <end position="294"/>
    </location>
</feature>
<keyword evidence="5 9" id="KW-0653">Protein transport</keyword>
<gene>
    <name evidence="9" type="primary">secF</name>
    <name evidence="11" type="ordered locus">Tcr_1330</name>
</gene>
<dbReference type="HOGENOM" id="CLU_050012_0_1_6"/>
<dbReference type="NCBIfam" id="TIGR00916">
    <property type="entry name" value="2A0604s01"/>
    <property type="match status" value="1"/>
</dbReference>
<proteinExistence type="inferred from homology"/>
<dbReference type="NCBIfam" id="TIGR00966">
    <property type="entry name" value="transloc_SecF"/>
    <property type="match status" value="1"/>
</dbReference>
<evidence type="ECO:0000256" key="2">
    <source>
        <dbReference type="ARBA" id="ARBA00022448"/>
    </source>
</evidence>
<keyword evidence="4 9" id="KW-0812">Transmembrane</keyword>
<dbReference type="GO" id="GO:0006605">
    <property type="term" value="P:protein targeting"/>
    <property type="evidence" value="ECO:0007669"/>
    <property type="project" value="UniProtKB-UniRule"/>
</dbReference>
<evidence type="ECO:0000256" key="9">
    <source>
        <dbReference type="HAMAP-Rule" id="MF_01464"/>
    </source>
</evidence>
<dbReference type="AlphaFoldDB" id="Q31FZ8"/>
<evidence type="ECO:0000313" key="11">
    <source>
        <dbReference type="EMBL" id="ABB41925.1"/>
    </source>
</evidence>
<feature type="transmembrane region" description="Helical" evidence="9">
    <location>
        <begin position="242"/>
        <end position="260"/>
    </location>
</feature>
<dbReference type="Pfam" id="PF07549">
    <property type="entry name" value="Sec_GG"/>
    <property type="match status" value="1"/>
</dbReference>
<comment type="subunit">
    <text evidence="9">Forms a complex with SecD. Part of the essential Sec protein translocation apparatus which comprises SecA, SecYEG and auxiliary proteins SecDF-YajC and YidC.</text>
</comment>
<dbReference type="InterPro" id="IPR022646">
    <property type="entry name" value="SecD/SecF_CS"/>
</dbReference>
<dbReference type="Gene3D" id="1.20.1640.10">
    <property type="entry name" value="Multidrug efflux transporter AcrB transmembrane domain"/>
    <property type="match status" value="1"/>
</dbReference>
<evidence type="ECO:0000259" key="10">
    <source>
        <dbReference type="Pfam" id="PF02355"/>
    </source>
</evidence>
<reference evidence="11" key="1">
    <citation type="submission" date="2006-07" db="EMBL/GenBank/DDBJ databases">
        <title>Complete sequence of Thiomicrospira crunogena XCL-2.</title>
        <authorList>
            <consortium name="US DOE Joint Genome Institute"/>
            <person name="Copeland A."/>
            <person name="Lucas S."/>
            <person name="Lapidus A."/>
            <person name="Barry K."/>
            <person name="Detter J.C."/>
            <person name="Glavina del Rio T."/>
            <person name="Hammon N."/>
            <person name="Israni S."/>
            <person name="Dalin E."/>
            <person name="Tice H."/>
            <person name="Pitluck S."/>
            <person name="Chain P."/>
            <person name="Malfatti S."/>
            <person name="Shin M."/>
            <person name="Vergez L."/>
            <person name="Schmutz J."/>
            <person name="Larimer F."/>
            <person name="Land M."/>
            <person name="Hauser L."/>
            <person name="Kyrpides N."/>
            <person name="Lykidis A."/>
            <person name="Scott K.M."/>
            <person name="Sievert S."/>
            <person name="Kerfeld C."/>
            <person name="Freyermuth S."/>
            <person name="Dobrinski K."/>
            <person name="Boller A."/>
            <person name="Fitzpatrick K."/>
            <person name="Thoma P."/>
            <person name="Moore J."/>
            <person name="Richardson P."/>
        </authorList>
    </citation>
    <scope>NUCLEOTIDE SEQUENCE</scope>
    <source>
        <strain evidence="11">XCL-2</strain>
    </source>
</reference>
<comment type="similarity">
    <text evidence="9">Belongs to the SecD/SecF family. SecF subfamily.</text>
</comment>
<protein>
    <recommendedName>
        <fullName evidence="9">Protein-export membrane protein SecF</fullName>
    </recommendedName>
</protein>
<dbReference type="InterPro" id="IPR005665">
    <property type="entry name" value="SecF_bac"/>
</dbReference>
<dbReference type="InterPro" id="IPR022645">
    <property type="entry name" value="SecD/SecF_bac"/>
</dbReference>
<feature type="transmembrane region" description="Helical" evidence="9">
    <location>
        <begin position="163"/>
        <end position="184"/>
    </location>
</feature>
<keyword evidence="2 9" id="KW-0813">Transport</keyword>